<dbReference type="NCBIfam" id="NF000355">
    <property type="entry name" value="ribo_prot_ABC_F"/>
    <property type="match status" value="1"/>
</dbReference>
<sequence>MISTFNLTMQFGAKPLFENVSAKFGDGNRYGLIGANGSGKSTLMKIIGGDLEPSSGSVALEPGMRLGKLRQDQFAYEDVRVLDVVLMGHDEMWQVMSERDAIYANPEATEDDYMRAAELEAKFAEYDGYTAEARAGELLLGLEIPTAQHQLPMHEVAPGWKLRVLLAQALFSNPDVLLLDEPTNNLDINTIRWLEDVLNGYQSTMIIISHDRHFLNQVCTHMADLDFRELRVYPGNYDDYMIASTQARERQVSANAKAKERVAELQDFVRRFSANKSKARQATSRLKQIDKIKAEAVEVKPSSRQNPYIRFEQKKVMHRLAVELQNISKAYDQPVIRPFSAMVEAGEKIAIVGANGVGKTTLLRLLAGDLEPDSGLVKWSENADRGYMAQDVSDQFSNGENLFDWMSDWRQPGDDDQSIRSVLGRLLFSGDDLPKRPAILSGGEKNRMMFGKLMLGRHNVLLLDEPTNHLDMESIESLQFALEKFAGTLVFVSHDREFVSGLASRVIEILPTGEIVDYHGGYDDYLASRGIEV</sequence>
<dbReference type="PANTHER" id="PTHR19211">
    <property type="entry name" value="ATP-BINDING TRANSPORT PROTEIN-RELATED"/>
    <property type="match status" value="1"/>
</dbReference>
<dbReference type="PROSITE" id="PS00211">
    <property type="entry name" value="ABC_TRANSPORTER_1"/>
    <property type="match status" value="1"/>
</dbReference>
<proteinExistence type="predicted"/>
<evidence type="ECO:0000256" key="2">
    <source>
        <dbReference type="ARBA" id="ARBA00022737"/>
    </source>
</evidence>
<dbReference type="InterPro" id="IPR027417">
    <property type="entry name" value="P-loop_NTPase"/>
</dbReference>
<dbReference type="Pfam" id="PF12848">
    <property type="entry name" value="ABC_tran_Xtn"/>
    <property type="match status" value="1"/>
</dbReference>
<keyword evidence="4" id="KW-0067">ATP-binding</keyword>
<evidence type="ECO:0000313" key="7">
    <source>
        <dbReference type="Proteomes" id="UP000776983"/>
    </source>
</evidence>
<protein>
    <submittedName>
        <fullName evidence="6">ABC-F family ATPase</fullName>
    </submittedName>
</protein>
<dbReference type="Gene3D" id="3.40.50.300">
    <property type="entry name" value="P-loop containing nucleotide triphosphate hydrolases"/>
    <property type="match status" value="2"/>
</dbReference>
<keyword evidence="2" id="KW-0677">Repeat</keyword>
<reference evidence="6 7" key="1">
    <citation type="submission" date="2020-07" db="EMBL/GenBank/DDBJ databases">
        <title>Pusillimonas sp. nov., isolated from poultry manure in Taiwan.</title>
        <authorList>
            <person name="Lin S.-Y."/>
            <person name="Tang Y.-S."/>
            <person name="Young C.-C."/>
        </authorList>
    </citation>
    <scope>NUCLEOTIDE SEQUENCE [LARGE SCALE GENOMIC DNA]</scope>
    <source>
        <strain evidence="6 7">CC-YST705</strain>
    </source>
</reference>
<dbReference type="InterPro" id="IPR032781">
    <property type="entry name" value="ABC_tran_Xtn"/>
</dbReference>
<keyword evidence="1" id="KW-1003">Cell membrane</keyword>
<dbReference type="InterPro" id="IPR017871">
    <property type="entry name" value="ABC_transporter-like_CS"/>
</dbReference>
<name>A0ABS8CAY4_9BURK</name>
<feature type="domain" description="ABC transporter" evidence="5">
    <location>
        <begin position="2"/>
        <end position="252"/>
    </location>
</feature>
<dbReference type="InterPro" id="IPR003439">
    <property type="entry name" value="ABC_transporter-like_ATP-bd"/>
</dbReference>
<evidence type="ECO:0000259" key="5">
    <source>
        <dbReference type="PROSITE" id="PS50893"/>
    </source>
</evidence>
<dbReference type="PROSITE" id="PS50893">
    <property type="entry name" value="ABC_TRANSPORTER_2"/>
    <property type="match status" value="2"/>
</dbReference>
<keyword evidence="3" id="KW-0547">Nucleotide-binding</keyword>
<dbReference type="NCBIfam" id="NF011646">
    <property type="entry name" value="PRK15064.1"/>
    <property type="match status" value="1"/>
</dbReference>
<evidence type="ECO:0000256" key="1">
    <source>
        <dbReference type="ARBA" id="ARBA00022475"/>
    </source>
</evidence>
<dbReference type="EMBL" id="JACDXW010000002">
    <property type="protein sequence ID" value="MCB5363195.1"/>
    <property type="molecule type" value="Genomic_DNA"/>
</dbReference>
<dbReference type="InterPro" id="IPR003593">
    <property type="entry name" value="AAA+_ATPase"/>
</dbReference>
<comment type="caution">
    <text evidence="6">The sequence shown here is derived from an EMBL/GenBank/DDBJ whole genome shotgun (WGS) entry which is preliminary data.</text>
</comment>
<dbReference type="CDD" id="cd03221">
    <property type="entry name" value="ABCF_EF-3"/>
    <property type="match status" value="2"/>
</dbReference>
<gene>
    <name evidence="6" type="ORF">H0484_05420</name>
</gene>
<dbReference type="InterPro" id="IPR050611">
    <property type="entry name" value="ABCF"/>
</dbReference>
<keyword evidence="7" id="KW-1185">Reference proteome</keyword>
<accession>A0ABS8CAY4</accession>
<dbReference type="PANTHER" id="PTHR19211:SF96">
    <property type="entry name" value="ATP-BINDING PROTEIN YBIT-RELATED"/>
    <property type="match status" value="1"/>
</dbReference>
<dbReference type="SUPFAM" id="SSF52540">
    <property type="entry name" value="P-loop containing nucleoside triphosphate hydrolases"/>
    <property type="match status" value="2"/>
</dbReference>
<dbReference type="Pfam" id="PF00005">
    <property type="entry name" value="ABC_tran"/>
    <property type="match status" value="2"/>
</dbReference>
<organism evidence="6 7">
    <name type="scientific">Mesopusillimonas faecipullorum</name>
    <dbReference type="NCBI Taxonomy" id="2755040"/>
    <lineage>
        <taxon>Bacteria</taxon>
        <taxon>Pseudomonadati</taxon>
        <taxon>Pseudomonadota</taxon>
        <taxon>Betaproteobacteria</taxon>
        <taxon>Burkholderiales</taxon>
        <taxon>Alcaligenaceae</taxon>
        <taxon>Mesopusillimonas</taxon>
    </lineage>
</organism>
<dbReference type="SMART" id="SM00382">
    <property type="entry name" value="AAA"/>
    <property type="match status" value="2"/>
</dbReference>
<evidence type="ECO:0000313" key="6">
    <source>
        <dbReference type="EMBL" id="MCB5363195.1"/>
    </source>
</evidence>
<dbReference type="RefSeq" id="WP_226953463.1">
    <property type="nucleotide sequence ID" value="NZ_JACDXW010000002.1"/>
</dbReference>
<evidence type="ECO:0000256" key="4">
    <source>
        <dbReference type="ARBA" id="ARBA00022840"/>
    </source>
</evidence>
<keyword evidence="1" id="KW-0472">Membrane</keyword>
<feature type="domain" description="ABC transporter" evidence="5">
    <location>
        <begin position="322"/>
        <end position="531"/>
    </location>
</feature>
<evidence type="ECO:0000256" key="3">
    <source>
        <dbReference type="ARBA" id="ARBA00022741"/>
    </source>
</evidence>
<dbReference type="Proteomes" id="UP000776983">
    <property type="component" value="Unassembled WGS sequence"/>
</dbReference>